<gene>
    <name evidence="2" type="ORF">CONPUDRAFT_170245</name>
</gene>
<feature type="compositionally biased region" description="Polar residues" evidence="1">
    <location>
        <begin position="153"/>
        <end position="169"/>
    </location>
</feature>
<evidence type="ECO:0000256" key="1">
    <source>
        <dbReference type="SAM" id="MobiDB-lite"/>
    </source>
</evidence>
<name>R7SEG5_CONPW</name>
<dbReference type="Proteomes" id="UP000053558">
    <property type="component" value="Unassembled WGS sequence"/>
</dbReference>
<dbReference type="eggNOG" id="ENOG502S7MN">
    <property type="taxonomic scope" value="Eukaryota"/>
</dbReference>
<feature type="compositionally biased region" description="Polar residues" evidence="1">
    <location>
        <begin position="379"/>
        <end position="389"/>
    </location>
</feature>
<feature type="region of interest" description="Disordered" evidence="1">
    <location>
        <begin position="153"/>
        <end position="196"/>
    </location>
</feature>
<accession>R7SEG5</accession>
<dbReference type="OrthoDB" id="2552978at2759"/>
<feature type="region of interest" description="Disordered" evidence="1">
    <location>
        <begin position="212"/>
        <end position="234"/>
    </location>
</feature>
<dbReference type="AlphaFoldDB" id="R7SEG5"/>
<dbReference type="KEGG" id="cput:CONPUDRAFT_170245"/>
<protein>
    <recommendedName>
        <fullName evidence="4">SURP motif domain-containing protein</fullName>
    </recommendedName>
</protein>
<feature type="region of interest" description="Disordered" evidence="1">
    <location>
        <begin position="26"/>
        <end position="53"/>
    </location>
</feature>
<feature type="compositionally biased region" description="Acidic residues" evidence="1">
    <location>
        <begin position="334"/>
        <end position="343"/>
    </location>
</feature>
<feature type="region of interest" description="Disordered" evidence="1">
    <location>
        <begin position="319"/>
        <end position="396"/>
    </location>
</feature>
<dbReference type="EMBL" id="JH711593">
    <property type="protein sequence ID" value="EIW74225.1"/>
    <property type="molecule type" value="Genomic_DNA"/>
</dbReference>
<reference evidence="3" key="1">
    <citation type="journal article" date="2012" name="Science">
        <title>The Paleozoic origin of enzymatic lignin decomposition reconstructed from 31 fungal genomes.</title>
        <authorList>
            <person name="Floudas D."/>
            <person name="Binder M."/>
            <person name="Riley R."/>
            <person name="Barry K."/>
            <person name="Blanchette R.A."/>
            <person name="Henrissat B."/>
            <person name="Martinez A.T."/>
            <person name="Otillar R."/>
            <person name="Spatafora J.W."/>
            <person name="Yadav J.S."/>
            <person name="Aerts A."/>
            <person name="Benoit I."/>
            <person name="Boyd A."/>
            <person name="Carlson A."/>
            <person name="Copeland A."/>
            <person name="Coutinho P.M."/>
            <person name="de Vries R.P."/>
            <person name="Ferreira P."/>
            <person name="Findley K."/>
            <person name="Foster B."/>
            <person name="Gaskell J."/>
            <person name="Glotzer D."/>
            <person name="Gorecki P."/>
            <person name="Heitman J."/>
            <person name="Hesse C."/>
            <person name="Hori C."/>
            <person name="Igarashi K."/>
            <person name="Jurgens J.A."/>
            <person name="Kallen N."/>
            <person name="Kersten P."/>
            <person name="Kohler A."/>
            <person name="Kuees U."/>
            <person name="Kumar T.K.A."/>
            <person name="Kuo A."/>
            <person name="LaButti K."/>
            <person name="Larrondo L.F."/>
            <person name="Lindquist E."/>
            <person name="Ling A."/>
            <person name="Lombard V."/>
            <person name="Lucas S."/>
            <person name="Lundell T."/>
            <person name="Martin R."/>
            <person name="McLaughlin D.J."/>
            <person name="Morgenstern I."/>
            <person name="Morin E."/>
            <person name="Murat C."/>
            <person name="Nagy L.G."/>
            <person name="Nolan M."/>
            <person name="Ohm R.A."/>
            <person name="Patyshakuliyeva A."/>
            <person name="Rokas A."/>
            <person name="Ruiz-Duenas F.J."/>
            <person name="Sabat G."/>
            <person name="Salamov A."/>
            <person name="Samejima M."/>
            <person name="Schmutz J."/>
            <person name="Slot J.C."/>
            <person name="St John F."/>
            <person name="Stenlid J."/>
            <person name="Sun H."/>
            <person name="Sun S."/>
            <person name="Syed K."/>
            <person name="Tsang A."/>
            <person name="Wiebenga A."/>
            <person name="Young D."/>
            <person name="Pisabarro A."/>
            <person name="Eastwood D.C."/>
            <person name="Martin F."/>
            <person name="Cullen D."/>
            <person name="Grigoriev I.V."/>
            <person name="Hibbett D.S."/>
        </authorList>
    </citation>
    <scope>NUCLEOTIDE SEQUENCE [LARGE SCALE GENOMIC DNA]</scope>
    <source>
        <strain evidence="3">RWD-64-598 SS2</strain>
    </source>
</reference>
<dbReference type="GeneID" id="19206416"/>
<dbReference type="RefSeq" id="XP_007775586.1">
    <property type="nucleotide sequence ID" value="XM_007777396.1"/>
</dbReference>
<evidence type="ECO:0000313" key="3">
    <source>
        <dbReference type="Proteomes" id="UP000053558"/>
    </source>
</evidence>
<feature type="region of interest" description="Disordered" evidence="1">
    <location>
        <begin position="424"/>
        <end position="443"/>
    </location>
</feature>
<keyword evidence="3" id="KW-1185">Reference proteome</keyword>
<sequence>MASTPEPRRCLRDFWFPVAQSHRHRTTNSSLMAPYKRKNRPAARTSTSARVPGSYSVPDPSLFIQAHEADIIRGPRALSAAVSLEVNGTSVGNALLKWGAHENAKFGQQLGTSGLGFDDSVRPMSDSVVPDVWIDRYDARLLLDALPIITQSQSQPSGIQKTRAPSPSGWSDLPSDAEDTFFFSPEENEDYHREKRRRLIDQSREARLRALAAEEGDDEPAELDPWGGSDEEPDEAQLQLMRRTATHLSTSPNPAQLEMRILANHGADRRFAFLRGRWSRAWKLAKAKAAFFESSSSSKTRGSPPASAAVSATLAMKGASSGSGLVGLTSYGDSDSDADESDASDARSKGVKDQDNEAGEDRSLSLSRSKSSFGDHGARQTQEAGTSDSGAADADVDVDVAMATTPVPPSSQSPLPTLAVVDRADPTTSPEVAPVTSDNSQRLGAGAVAGLDEEAAKEARRARAREWAAKRRLGSKGEAESGS</sequence>
<feature type="compositionally biased region" description="Polar residues" evidence="1">
    <location>
        <begin position="426"/>
        <end position="442"/>
    </location>
</feature>
<evidence type="ECO:0000313" key="2">
    <source>
        <dbReference type="EMBL" id="EIW74225.1"/>
    </source>
</evidence>
<organism evidence="2 3">
    <name type="scientific">Coniophora puteana (strain RWD-64-598)</name>
    <name type="common">Brown rot fungus</name>
    <dbReference type="NCBI Taxonomy" id="741705"/>
    <lineage>
        <taxon>Eukaryota</taxon>
        <taxon>Fungi</taxon>
        <taxon>Dikarya</taxon>
        <taxon>Basidiomycota</taxon>
        <taxon>Agaricomycotina</taxon>
        <taxon>Agaricomycetes</taxon>
        <taxon>Agaricomycetidae</taxon>
        <taxon>Boletales</taxon>
        <taxon>Coniophorineae</taxon>
        <taxon>Coniophoraceae</taxon>
        <taxon>Coniophora</taxon>
    </lineage>
</organism>
<proteinExistence type="predicted"/>
<feature type="compositionally biased region" description="Basic and acidic residues" evidence="1">
    <location>
        <begin position="344"/>
        <end position="363"/>
    </location>
</feature>
<dbReference type="OMA" id="WGAHENA"/>
<evidence type="ECO:0008006" key="4">
    <source>
        <dbReference type="Google" id="ProtNLM"/>
    </source>
</evidence>